<dbReference type="Gramene" id="OE9A021898T1">
    <property type="protein sequence ID" value="OE9A021898C1"/>
    <property type="gene ID" value="OE9A021898"/>
</dbReference>
<gene>
    <name evidence="1" type="ORF">OLEA9_A021898</name>
</gene>
<dbReference type="AlphaFoldDB" id="A0A8S0T056"/>
<accession>A0A8S0T056</accession>
<dbReference type="EMBL" id="CACTIH010005570">
    <property type="protein sequence ID" value="CAA2997804.1"/>
    <property type="molecule type" value="Genomic_DNA"/>
</dbReference>
<comment type="caution">
    <text evidence="1">The sequence shown here is derived from an EMBL/GenBank/DDBJ whole genome shotgun (WGS) entry which is preliminary data.</text>
</comment>
<dbReference type="Proteomes" id="UP000594638">
    <property type="component" value="Unassembled WGS sequence"/>
</dbReference>
<reference evidence="1 2" key="1">
    <citation type="submission" date="2019-12" db="EMBL/GenBank/DDBJ databases">
        <authorList>
            <person name="Alioto T."/>
            <person name="Alioto T."/>
            <person name="Gomez Garrido J."/>
        </authorList>
    </citation>
    <scope>NUCLEOTIDE SEQUENCE [LARGE SCALE GENOMIC DNA]</scope>
</reference>
<evidence type="ECO:0000313" key="1">
    <source>
        <dbReference type="EMBL" id="CAA2997804.1"/>
    </source>
</evidence>
<proteinExistence type="predicted"/>
<sequence length="79" mass="8767">GSFRLANTEFAFTIGSHYEPCSRHSSNLESCTHSLKTKIEGKNQSQQFALGWGKDPDGLAVTLDSLNLRSKEWVVNLIV</sequence>
<protein>
    <submittedName>
        <fullName evidence="1">Uncharacterized protein</fullName>
    </submittedName>
</protein>
<keyword evidence="2" id="KW-1185">Reference proteome</keyword>
<organism evidence="1 2">
    <name type="scientific">Olea europaea subsp. europaea</name>
    <dbReference type="NCBI Taxonomy" id="158383"/>
    <lineage>
        <taxon>Eukaryota</taxon>
        <taxon>Viridiplantae</taxon>
        <taxon>Streptophyta</taxon>
        <taxon>Embryophyta</taxon>
        <taxon>Tracheophyta</taxon>
        <taxon>Spermatophyta</taxon>
        <taxon>Magnoliopsida</taxon>
        <taxon>eudicotyledons</taxon>
        <taxon>Gunneridae</taxon>
        <taxon>Pentapetalae</taxon>
        <taxon>asterids</taxon>
        <taxon>lamiids</taxon>
        <taxon>Lamiales</taxon>
        <taxon>Oleaceae</taxon>
        <taxon>Oleeae</taxon>
        <taxon>Olea</taxon>
    </lineage>
</organism>
<name>A0A8S0T056_OLEEU</name>
<feature type="non-terminal residue" evidence="1">
    <location>
        <position position="1"/>
    </location>
</feature>
<evidence type="ECO:0000313" key="2">
    <source>
        <dbReference type="Proteomes" id="UP000594638"/>
    </source>
</evidence>